<proteinExistence type="predicted"/>
<evidence type="ECO:0000313" key="2">
    <source>
        <dbReference type="Proteomes" id="UP001333710"/>
    </source>
</evidence>
<keyword evidence="2" id="KW-1185">Reference proteome</keyword>
<dbReference type="AlphaFoldDB" id="A0AA48HLL0"/>
<organism evidence="1 2">
    <name type="scientific">Planctobacterium marinum</name>
    <dbReference type="NCBI Taxonomy" id="1631968"/>
    <lineage>
        <taxon>Bacteria</taxon>
        <taxon>Pseudomonadati</taxon>
        <taxon>Pseudomonadota</taxon>
        <taxon>Gammaproteobacteria</taxon>
        <taxon>Alteromonadales</taxon>
        <taxon>Alteromonadaceae</taxon>
        <taxon>Planctobacterium</taxon>
    </lineage>
</organism>
<reference evidence="1" key="1">
    <citation type="submission" date="2023-01" db="EMBL/GenBank/DDBJ databases">
        <title>Complete genome sequence of Planctobacterium marinum strain Dej080120_11.</title>
        <authorList>
            <person name="Ueki S."/>
            <person name="Maruyama F."/>
        </authorList>
    </citation>
    <scope>NUCLEOTIDE SEQUENCE</scope>
    <source>
        <strain evidence="1">Dej080120_11</strain>
    </source>
</reference>
<dbReference type="Proteomes" id="UP001333710">
    <property type="component" value="Chromosome"/>
</dbReference>
<dbReference type="RefSeq" id="WP_338293021.1">
    <property type="nucleotide sequence ID" value="NZ_AP027272.1"/>
</dbReference>
<gene>
    <name evidence="1" type="ORF">MACH26_25520</name>
</gene>
<dbReference type="EMBL" id="AP027272">
    <property type="protein sequence ID" value="BDX07031.1"/>
    <property type="molecule type" value="Genomic_DNA"/>
</dbReference>
<accession>A0AA48HLL0</accession>
<evidence type="ECO:0000313" key="1">
    <source>
        <dbReference type="EMBL" id="BDX07031.1"/>
    </source>
</evidence>
<name>A0AA48HLL0_9ALTE</name>
<sequence length="55" mass="6325">MLSEKEFVYNTAAQIYASMFANPEVKEDMQYAVERAIALWDELKKINLQDAPQGD</sequence>
<dbReference type="KEGG" id="pmaw:MACH26_25520"/>
<protein>
    <submittedName>
        <fullName evidence="1">Uncharacterized protein</fullName>
    </submittedName>
</protein>